<dbReference type="EMBL" id="VIWU01000001">
    <property type="protein sequence ID" value="TWF77764.1"/>
    <property type="molecule type" value="Genomic_DNA"/>
</dbReference>
<dbReference type="PANTHER" id="PTHR30349:SF64">
    <property type="entry name" value="PROPHAGE INTEGRASE INTD-RELATED"/>
    <property type="match status" value="1"/>
</dbReference>
<dbReference type="InterPro" id="IPR013762">
    <property type="entry name" value="Integrase-like_cat_sf"/>
</dbReference>
<dbReference type="GO" id="GO:0015074">
    <property type="term" value="P:DNA integration"/>
    <property type="evidence" value="ECO:0007669"/>
    <property type="project" value="InterPro"/>
</dbReference>
<dbReference type="InterPro" id="IPR011010">
    <property type="entry name" value="DNA_brk_join_enz"/>
</dbReference>
<gene>
    <name evidence="5" type="ORF">FHX44_113679</name>
</gene>
<feature type="domain" description="Tyr recombinase" evidence="4">
    <location>
        <begin position="37"/>
        <end position="223"/>
    </location>
</feature>
<dbReference type="Pfam" id="PF00589">
    <property type="entry name" value="Phage_integrase"/>
    <property type="match status" value="1"/>
</dbReference>
<reference evidence="5 6" key="1">
    <citation type="submission" date="2019-06" db="EMBL/GenBank/DDBJ databases">
        <title>Sequencing the genomes of 1000 actinobacteria strains.</title>
        <authorList>
            <person name="Klenk H.-P."/>
        </authorList>
    </citation>
    <scope>NUCLEOTIDE SEQUENCE [LARGE SCALE GENOMIC DNA]</scope>
    <source>
        <strain evidence="5 6">DSM 45671</strain>
    </source>
</reference>
<evidence type="ECO:0000256" key="1">
    <source>
        <dbReference type="ARBA" id="ARBA00008857"/>
    </source>
</evidence>
<dbReference type="Gene3D" id="1.10.443.10">
    <property type="entry name" value="Intergrase catalytic core"/>
    <property type="match status" value="1"/>
</dbReference>
<organism evidence="5 6">
    <name type="scientific">Pseudonocardia hierapolitana</name>
    <dbReference type="NCBI Taxonomy" id="1128676"/>
    <lineage>
        <taxon>Bacteria</taxon>
        <taxon>Bacillati</taxon>
        <taxon>Actinomycetota</taxon>
        <taxon>Actinomycetes</taxon>
        <taxon>Pseudonocardiales</taxon>
        <taxon>Pseudonocardiaceae</taxon>
        <taxon>Pseudonocardia</taxon>
    </lineage>
</organism>
<dbReference type="PANTHER" id="PTHR30349">
    <property type="entry name" value="PHAGE INTEGRASE-RELATED"/>
    <property type="match status" value="1"/>
</dbReference>
<sequence>MHYIHRVLALALKYAVLDGRLSRNPAAGVPLPRATARPKVFLTHAQVQQLADECGEYATPIYVLGYIGLRWGEVAALRVRDVDLMRRRRHIEQAMAEVKGRAELGTPKDHERRSVPIPEFLLTDLEKAIAARGHRPDDLLFPAPEGGFLRNGNFRKRVFDAAAKRAGIVGVTPHGLRHTAASLAVQAGASVLAVCRMLGHSSPKVTLEVYAKLFDDDLDTLASRLHTATITSDADQVRTNRRVIMLPERAASGRDAV</sequence>
<dbReference type="AlphaFoldDB" id="A0A561SSB7"/>
<evidence type="ECO:0000256" key="3">
    <source>
        <dbReference type="ARBA" id="ARBA00023172"/>
    </source>
</evidence>
<dbReference type="InterPro" id="IPR002104">
    <property type="entry name" value="Integrase_catalytic"/>
</dbReference>
<evidence type="ECO:0000256" key="2">
    <source>
        <dbReference type="ARBA" id="ARBA00023125"/>
    </source>
</evidence>
<evidence type="ECO:0000313" key="6">
    <source>
        <dbReference type="Proteomes" id="UP000321261"/>
    </source>
</evidence>
<dbReference type="CDD" id="cd01189">
    <property type="entry name" value="INT_ICEBs1_C_like"/>
    <property type="match status" value="1"/>
</dbReference>
<accession>A0A561SSB7</accession>
<evidence type="ECO:0000313" key="5">
    <source>
        <dbReference type="EMBL" id="TWF77764.1"/>
    </source>
</evidence>
<evidence type="ECO:0000259" key="4">
    <source>
        <dbReference type="PROSITE" id="PS51898"/>
    </source>
</evidence>
<keyword evidence="2" id="KW-0238">DNA-binding</keyword>
<comment type="caution">
    <text evidence="5">The sequence shown here is derived from an EMBL/GenBank/DDBJ whole genome shotgun (WGS) entry which is preliminary data.</text>
</comment>
<comment type="similarity">
    <text evidence="1">Belongs to the 'phage' integrase family.</text>
</comment>
<dbReference type="PROSITE" id="PS51898">
    <property type="entry name" value="TYR_RECOMBINASE"/>
    <property type="match status" value="1"/>
</dbReference>
<protein>
    <submittedName>
        <fullName evidence="5">Phage integrase family protein</fullName>
    </submittedName>
</protein>
<dbReference type="SUPFAM" id="SSF56349">
    <property type="entry name" value="DNA breaking-rejoining enzymes"/>
    <property type="match status" value="1"/>
</dbReference>
<dbReference type="GO" id="GO:0006310">
    <property type="term" value="P:DNA recombination"/>
    <property type="evidence" value="ECO:0007669"/>
    <property type="project" value="UniProtKB-KW"/>
</dbReference>
<dbReference type="InterPro" id="IPR010998">
    <property type="entry name" value="Integrase_recombinase_N"/>
</dbReference>
<name>A0A561SSB7_9PSEU</name>
<dbReference type="Gene3D" id="1.10.150.130">
    <property type="match status" value="1"/>
</dbReference>
<dbReference type="InterPro" id="IPR050090">
    <property type="entry name" value="Tyrosine_recombinase_XerCD"/>
</dbReference>
<keyword evidence="6" id="KW-1185">Reference proteome</keyword>
<dbReference type="GO" id="GO:0003677">
    <property type="term" value="F:DNA binding"/>
    <property type="evidence" value="ECO:0007669"/>
    <property type="project" value="UniProtKB-KW"/>
</dbReference>
<keyword evidence="3" id="KW-0233">DNA recombination</keyword>
<proteinExistence type="inferred from homology"/>
<dbReference type="Proteomes" id="UP000321261">
    <property type="component" value="Unassembled WGS sequence"/>
</dbReference>
<dbReference type="RefSeq" id="WP_170308951.1">
    <property type="nucleotide sequence ID" value="NZ_VIWU01000001.1"/>
</dbReference>